<protein>
    <submittedName>
        <fullName evidence="2">Uncharacterized protein</fullName>
    </submittedName>
</protein>
<accession>S3T9P6</accession>
<organism evidence="2 3">
    <name type="scientific">Acinetobacter colistiniresistens</name>
    <dbReference type="NCBI Taxonomy" id="280145"/>
    <lineage>
        <taxon>Bacteria</taxon>
        <taxon>Pseudomonadati</taxon>
        <taxon>Pseudomonadota</taxon>
        <taxon>Gammaproteobacteria</taxon>
        <taxon>Moraxellales</taxon>
        <taxon>Moraxellaceae</taxon>
        <taxon>Acinetobacter</taxon>
    </lineage>
</organism>
<name>S3T9P6_9GAMM</name>
<dbReference type="HOGENOM" id="CLU_2230616_0_0_6"/>
<evidence type="ECO:0000313" key="3">
    <source>
        <dbReference type="Proteomes" id="UP000014559"/>
    </source>
</evidence>
<feature type="transmembrane region" description="Helical" evidence="1">
    <location>
        <begin position="9"/>
        <end position="27"/>
    </location>
</feature>
<keyword evidence="1" id="KW-0472">Membrane</keyword>
<evidence type="ECO:0000313" key="2">
    <source>
        <dbReference type="EMBL" id="EPG38216.1"/>
    </source>
</evidence>
<dbReference type="EMBL" id="ATGK01000011">
    <property type="protein sequence ID" value="EPG38216.1"/>
    <property type="molecule type" value="Genomic_DNA"/>
</dbReference>
<sequence length="110" mass="12580">MVCLSMKKFFLIIVFVVLAVMVGNFAFKSLYDKENAAYVDEVLYKDPVIKEQYGDIKKYNVYKAGKSLGGTSGTEYYDFRIGVEGSKKSGKIYLKLYKTKDGQLDHYEVQ</sequence>
<keyword evidence="1" id="KW-0812">Transmembrane</keyword>
<dbReference type="PATRIC" id="fig|1217696.3.peg.2155"/>
<gene>
    <name evidence="2" type="ORF">F907_02188</name>
</gene>
<dbReference type="AlphaFoldDB" id="S3T9P6"/>
<proteinExistence type="predicted"/>
<evidence type="ECO:0000256" key="1">
    <source>
        <dbReference type="SAM" id="Phobius"/>
    </source>
</evidence>
<comment type="caution">
    <text evidence="2">The sequence shown here is derived from an EMBL/GenBank/DDBJ whole genome shotgun (WGS) entry which is preliminary data.</text>
</comment>
<dbReference type="Proteomes" id="UP000014559">
    <property type="component" value="Unassembled WGS sequence"/>
</dbReference>
<keyword evidence="1" id="KW-1133">Transmembrane helix</keyword>
<reference evidence="2 3" key="1">
    <citation type="submission" date="2013-06" db="EMBL/GenBank/DDBJ databases">
        <title>The Genome Sequence of Acinetobacter sp. NIPH 2036.</title>
        <authorList>
            <consortium name="The Broad Institute Genome Sequencing Platform"/>
            <consortium name="The Broad Institute Genome Sequencing Center for Infectious Disease"/>
            <person name="Cerqueira G."/>
            <person name="Feldgarden M."/>
            <person name="Courvalin P."/>
            <person name="Perichon B."/>
            <person name="Grillot-Courvalin C."/>
            <person name="Clermont D."/>
            <person name="Rocha E."/>
            <person name="Yoon E.-J."/>
            <person name="Nemec A."/>
            <person name="Young S.K."/>
            <person name="Zeng Q."/>
            <person name="Gargeya S."/>
            <person name="Fitzgerald M."/>
            <person name="Abouelleil A."/>
            <person name="Alvarado L."/>
            <person name="Berlin A.M."/>
            <person name="Chapman S.B."/>
            <person name="Dewar J."/>
            <person name="Goldberg J."/>
            <person name="Griggs A."/>
            <person name="Gujja S."/>
            <person name="Hansen M."/>
            <person name="Howarth C."/>
            <person name="Imamovic A."/>
            <person name="Larimer J."/>
            <person name="McCowan C."/>
            <person name="Murphy C."/>
            <person name="Pearson M."/>
            <person name="Priest M."/>
            <person name="Roberts A."/>
            <person name="Saif S."/>
            <person name="Shea T."/>
            <person name="Sykes S."/>
            <person name="Wortman J."/>
            <person name="Nusbaum C."/>
            <person name="Birren B."/>
        </authorList>
    </citation>
    <scope>NUCLEOTIDE SEQUENCE [LARGE SCALE GENOMIC DNA]</scope>
    <source>
        <strain evidence="2 3">NIPH 2036</strain>
    </source>
</reference>